<dbReference type="Gene3D" id="3.30.465.10">
    <property type="match status" value="2"/>
</dbReference>
<dbReference type="GO" id="GO:0016491">
    <property type="term" value="F:oxidoreductase activity"/>
    <property type="evidence" value="ECO:0007669"/>
    <property type="project" value="UniProtKB-KW"/>
</dbReference>
<dbReference type="InterPro" id="IPR016169">
    <property type="entry name" value="FAD-bd_PCMH_sub2"/>
</dbReference>
<dbReference type="PANTHER" id="PTHR13878:SF91">
    <property type="entry name" value="FAD BINDING DOMAIN PROTEIN (AFU_ORTHOLOGUE AFUA_6G12070)-RELATED"/>
    <property type="match status" value="1"/>
</dbReference>
<dbReference type="InterPro" id="IPR016166">
    <property type="entry name" value="FAD-bd_PCMH"/>
</dbReference>
<dbReference type="PANTHER" id="PTHR13878">
    <property type="entry name" value="GULONOLACTONE OXIDASE"/>
    <property type="match status" value="1"/>
</dbReference>
<dbReference type="Pfam" id="PF01565">
    <property type="entry name" value="FAD_binding_4"/>
    <property type="match status" value="1"/>
</dbReference>
<evidence type="ECO:0000256" key="2">
    <source>
        <dbReference type="ARBA" id="ARBA00023002"/>
    </source>
</evidence>
<dbReference type="EMBL" id="KN822135">
    <property type="protein sequence ID" value="KIM55441.1"/>
    <property type="molecule type" value="Genomic_DNA"/>
</dbReference>
<dbReference type="HOGENOM" id="CLU_018354_4_0_1"/>
<name>A0A0C3DH78_9AGAM</name>
<dbReference type="GO" id="GO:0071949">
    <property type="term" value="F:FAD binding"/>
    <property type="evidence" value="ECO:0007669"/>
    <property type="project" value="InterPro"/>
</dbReference>
<dbReference type="Gene3D" id="3.40.462.20">
    <property type="match status" value="1"/>
</dbReference>
<proteinExistence type="inferred from homology"/>
<gene>
    <name evidence="4" type="ORF">SCLCIDRAFT_30381</name>
</gene>
<keyword evidence="5" id="KW-1185">Reference proteome</keyword>
<protein>
    <recommendedName>
        <fullName evidence="3">FAD-binding PCMH-type domain-containing protein</fullName>
    </recommendedName>
</protein>
<dbReference type="Proteomes" id="UP000053989">
    <property type="component" value="Unassembled WGS sequence"/>
</dbReference>
<feature type="domain" description="FAD-binding PCMH-type" evidence="3">
    <location>
        <begin position="129"/>
        <end position="313"/>
    </location>
</feature>
<comment type="similarity">
    <text evidence="1">Belongs to the oxygen-dependent FAD-linked oxidoreductase family.</text>
</comment>
<evidence type="ECO:0000256" key="1">
    <source>
        <dbReference type="ARBA" id="ARBA00005466"/>
    </source>
</evidence>
<dbReference type="OrthoDB" id="9983560at2759"/>
<dbReference type="InterPro" id="IPR036318">
    <property type="entry name" value="FAD-bd_PCMH-like_sf"/>
</dbReference>
<dbReference type="Pfam" id="PF08031">
    <property type="entry name" value="BBE"/>
    <property type="match status" value="1"/>
</dbReference>
<dbReference type="SUPFAM" id="SSF56176">
    <property type="entry name" value="FAD-binding/transporter-associated domain-like"/>
    <property type="match status" value="1"/>
</dbReference>
<organism evidence="4 5">
    <name type="scientific">Scleroderma citrinum Foug A</name>
    <dbReference type="NCBI Taxonomy" id="1036808"/>
    <lineage>
        <taxon>Eukaryota</taxon>
        <taxon>Fungi</taxon>
        <taxon>Dikarya</taxon>
        <taxon>Basidiomycota</taxon>
        <taxon>Agaricomycotina</taxon>
        <taxon>Agaricomycetes</taxon>
        <taxon>Agaricomycetidae</taxon>
        <taxon>Boletales</taxon>
        <taxon>Sclerodermatineae</taxon>
        <taxon>Sclerodermataceae</taxon>
        <taxon>Scleroderma</taxon>
    </lineage>
</organism>
<evidence type="ECO:0000313" key="5">
    <source>
        <dbReference type="Proteomes" id="UP000053989"/>
    </source>
</evidence>
<dbReference type="STRING" id="1036808.A0A0C3DH78"/>
<reference evidence="4 5" key="1">
    <citation type="submission" date="2014-04" db="EMBL/GenBank/DDBJ databases">
        <authorList>
            <consortium name="DOE Joint Genome Institute"/>
            <person name="Kuo A."/>
            <person name="Kohler A."/>
            <person name="Nagy L.G."/>
            <person name="Floudas D."/>
            <person name="Copeland A."/>
            <person name="Barry K.W."/>
            <person name="Cichocki N."/>
            <person name="Veneault-Fourrey C."/>
            <person name="LaButti K."/>
            <person name="Lindquist E.A."/>
            <person name="Lipzen A."/>
            <person name="Lundell T."/>
            <person name="Morin E."/>
            <person name="Murat C."/>
            <person name="Sun H."/>
            <person name="Tunlid A."/>
            <person name="Henrissat B."/>
            <person name="Grigoriev I.V."/>
            <person name="Hibbett D.S."/>
            <person name="Martin F."/>
            <person name="Nordberg H.P."/>
            <person name="Cantor M.N."/>
            <person name="Hua S.X."/>
        </authorList>
    </citation>
    <scope>NUCLEOTIDE SEQUENCE [LARGE SCALE GENOMIC DNA]</scope>
    <source>
        <strain evidence="4 5">Foug A</strain>
    </source>
</reference>
<keyword evidence="2" id="KW-0560">Oxidoreductase</keyword>
<dbReference type="AlphaFoldDB" id="A0A0C3DH78"/>
<reference evidence="5" key="2">
    <citation type="submission" date="2015-01" db="EMBL/GenBank/DDBJ databases">
        <title>Evolutionary Origins and Diversification of the Mycorrhizal Mutualists.</title>
        <authorList>
            <consortium name="DOE Joint Genome Institute"/>
            <consortium name="Mycorrhizal Genomics Consortium"/>
            <person name="Kohler A."/>
            <person name="Kuo A."/>
            <person name="Nagy L.G."/>
            <person name="Floudas D."/>
            <person name="Copeland A."/>
            <person name="Barry K.W."/>
            <person name="Cichocki N."/>
            <person name="Veneault-Fourrey C."/>
            <person name="LaButti K."/>
            <person name="Lindquist E.A."/>
            <person name="Lipzen A."/>
            <person name="Lundell T."/>
            <person name="Morin E."/>
            <person name="Murat C."/>
            <person name="Riley R."/>
            <person name="Ohm R."/>
            <person name="Sun H."/>
            <person name="Tunlid A."/>
            <person name="Henrissat B."/>
            <person name="Grigoriev I.V."/>
            <person name="Hibbett D.S."/>
            <person name="Martin F."/>
        </authorList>
    </citation>
    <scope>NUCLEOTIDE SEQUENCE [LARGE SCALE GENOMIC DNA]</scope>
    <source>
        <strain evidence="5">Foug A</strain>
    </source>
</reference>
<dbReference type="InterPro" id="IPR050432">
    <property type="entry name" value="FAD-linked_Oxidoreductases_BP"/>
</dbReference>
<dbReference type="InterPro" id="IPR006094">
    <property type="entry name" value="Oxid_FAD_bind_N"/>
</dbReference>
<dbReference type="InterPro" id="IPR012951">
    <property type="entry name" value="BBE"/>
</dbReference>
<evidence type="ECO:0000313" key="4">
    <source>
        <dbReference type="EMBL" id="KIM55441.1"/>
    </source>
</evidence>
<sequence>MLAPILNLARSPTVIISLIILVLGRYLLVHEHVTPNSLTNLNATVGGRLRTATPLALPCFSSYDGRPVSPDSQACGAVQANYHSQPFRSRGYGSTIFGAWDSCLSKEEKCLLDYNNPANPEAYNGTECSRGSISEHYLEVKDASDVIAAFSFSKLTGTPLSIRNSGHDFFGRSTLKGSLALWMRNLNSLSYHEAFVPTGCAQDTTYRAITAGTGATMLEVYQFADEHKVTAIGGFSSSVAWHGGWLLGGGHGLLTPMYGLGVDRVVEIKVVTPDGQLRIANQCQNSDLFWALRGGGGGTFGVVLEATSIVEEQMALQVVKFSFPPDHTKRFNEILLEIMLGNLFINPVLSLEEAEVSFKELSDFIHEVGGTFTLKTMPSWFSFFTAYIGIEFSGVPHTTSSRLIPKENFESEMGRMKLSGFLSAAPGLMVLFAPPAMYNSTRSDTSVTPAWRNSLWHIVGMYPWNHDATADDIKQAFGIMHFLTHGLRKIAPNSGAYFNEADVYESDHEKSFWGDNYPALLEIKQKYDPDGLLDCWRCGEYTFSGFLEDKLDSYLL</sequence>
<dbReference type="InParanoid" id="A0A0C3DH78"/>
<accession>A0A0C3DH78</accession>
<evidence type="ECO:0000259" key="3">
    <source>
        <dbReference type="PROSITE" id="PS51387"/>
    </source>
</evidence>
<dbReference type="PROSITE" id="PS51387">
    <property type="entry name" value="FAD_PCMH"/>
    <property type="match status" value="1"/>
</dbReference>